<feature type="domain" description="Cadherin" evidence="11">
    <location>
        <begin position="512"/>
        <end position="597"/>
    </location>
</feature>
<feature type="signal peptide" evidence="10">
    <location>
        <begin position="1"/>
        <end position="20"/>
    </location>
</feature>
<evidence type="ECO:0000256" key="7">
    <source>
        <dbReference type="ARBA" id="ARBA00023136"/>
    </source>
</evidence>
<evidence type="ECO:0000256" key="4">
    <source>
        <dbReference type="ARBA" id="ARBA00022737"/>
    </source>
</evidence>
<sequence>MELVRFALAVLLIVCHNAKGMFGRSQMCEVETGQTNIILDIEESRGNYVGQHTTPPDLPIFGDPYTDIALELIFPKGNPIFILNGKQLQLLRPLDRDEENLSHIVFQISCTIRTTRKKRNIPIIVRVSDVNDNAPEFENTPYEVTVPESTPVGTTIFRNIHAVDKDAGVNGLVEYFLVEGSANMTDDDTLTAADGYGTFEIAFPHQGQVTVAKTLDYERIQRYYLTVIASDRARNVSERLTSTATLTVNIADSDDLDPSFIYRGCVLLDGACINPEYTASVPAGSLQGVLTVSPERIQAVDLDTISSLIKYSFLSGTPGNYGDYFEIDEQTGILKQTKAIDTSTAKRYDIIVKAEEVSEAKRFTTAKLTIFVKPVDANPPVTEASSLVGYVNENSAIGTKVLDENGKPISFRTTDADLADNESKPEYIYELTTPYFSVSKDNILVVNEGSLDRDPPSPGKFTFQVVAREANSNAASAPLSLTVILKDVNDNAPKLPVIPPVAITAGNERRLLTKVTATDNDEGENAVVTYSIYHVSNNGGTKFSIDKTTGEIEALGRLIAGEQYSITVQATDAGGLYSQAIVEVTVNPGPNTKPPRFLKPVYEVQVSEGAEINSTVTVVKAEDPENDPVTYKIMSGNDLRQFAIGAETGVITVIRKLDRESLTRYQLLIKAEDNGRLSSSSTVNIKVTDINDKNPEFDESTLPYMFKVDEGKEDAFVGVVHATDADEGINAQITYSVPNNIPFTINPESGEIRTNVALDYETKKEYVFVVTAKDGAPDARLGTASVTVQVTDVPDEVPKFAESWLELHVPENVPDMIIATVKAEDPDTVKEITYYIKDGPTELFKVDPNTGQLKTVRALDYEKDKSHLLIIGTRENQGDSTGDFIRVKVEVDDRNDIPPVFVSVPEPVTVNDDQPIGTMIGAMPAIDADGTSPNNVVRYEIVGRGKALKYFQIDPDTGTIRIRDEVRKEDDTEYQVDVRAYDMGEPQLSSVATLPVYIRHVLKDPNEAIIEAKHDGGVITNPETLGLAFSDDNYSIGVPETAGLNATIKLVQIINSKKATKTNAGFKCEIIKGNDLEIFRVSLEDHACGISLDKHLDFENKTEHELVIKLVSHKYFVNPQKSVATVKIIVQDENDNEPMFVFGKGHRGRNDTFYGVVSPNAEVDMPILQVKAVDRDSGKFGMIKYKIYDEEDNTIGDESMPTSYFAITEDTGIIKVQRALSAVRDFPLIFIVEARDNNGEEDGSHKTRARVVINQITDANRLTLLFSDSTPNEVRTHYLELQDLLNEKSNGPIAIIERFSNQKYLNENGTMEENPQGTDVWFYLIDKETETILLRNSTPVISTILEPEVQTDINFAASGIAHATARGIFEPLEPKHQIQKVKAAVAINDEVFPYALIVISVIILILGTIGIIYICVSWSKYKNFKQRMRQYSAPASPTRYDPVIVGSQNGDTAANLKEYETQVLAMAVPHDGDDELQLDFSAKNHAFSLDNVSYITHKENGQSSPSHSEATTATTATLRRNNNNSNINNNVNNSNRQNTFNRTLEINRNNNANPLASGTGTLPGTLTLGRLKQNSNHYQNGGYKLDTLGRNNNQMMPNNAYSTLGRRGNGFHQNIGSHNELMTNTLGRNNRFNDVSTANPLFQRSSLDPNHASATNENVTFGKRDYAQLGFSYLNDLDRSEVETTTEL</sequence>
<dbReference type="PROSITE" id="PS50268">
    <property type="entry name" value="CADHERIN_2"/>
    <property type="match status" value="11"/>
</dbReference>
<dbReference type="GO" id="GO:0007043">
    <property type="term" value="P:cell-cell junction assembly"/>
    <property type="evidence" value="ECO:0007669"/>
    <property type="project" value="TreeGrafter"/>
</dbReference>
<gene>
    <name evidence="12" type="ORF">HERILL_LOCUS6985</name>
</gene>
<dbReference type="FunFam" id="2.60.40.60:FF:000363">
    <property type="entry name" value="Dachsous cadherin-related 1a"/>
    <property type="match status" value="1"/>
</dbReference>
<name>A0A7R8UP28_HERIL</name>
<dbReference type="InterPro" id="IPR020894">
    <property type="entry name" value="Cadherin_CS"/>
</dbReference>
<dbReference type="FunFam" id="2.60.40.60:FF:000315">
    <property type="entry name" value="CaDHerin family"/>
    <property type="match status" value="1"/>
</dbReference>
<dbReference type="GO" id="GO:0005912">
    <property type="term" value="C:adherens junction"/>
    <property type="evidence" value="ECO:0007669"/>
    <property type="project" value="TreeGrafter"/>
</dbReference>
<dbReference type="PRINTS" id="PR00205">
    <property type="entry name" value="CADHERIN"/>
</dbReference>
<feature type="domain" description="Cadherin" evidence="11">
    <location>
        <begin position="273"/>
        <end position="382"/>
    </location>
</feature>
<dbReference type="GO" id="GO:0016339">
    <property type="term" value="P:calcium-dependent cell-cell adhesion via plasma membrane cell adhesion molecules"/>
    <property type="evidence" value="ECO:0007669"/>
    <property type="project" value="TreeGrafter"/>
</dbReference>
<evidence type="ECO:0000256" key="2">
    <source>
        <dbReference type="ARBA" id="ARBA00022692"/>
    </source>
</evidence>
<keyword evidence="5 8" id="KW-0106">Calcium</keyword>
<proteinExistence type="predicted"/>
<evidence type="ECO:0000256" key="5">
    <source>
        <dbReference type="ARBA" id="ARBA00022837"/>
    </source>
</evidence>
<dbReference type="GO" id="GO:0007156">
    <property type="term" value="P:homophilic cell adhesion via plasma membrane adhesion molecules"/>
    <property type="evidence" value="ECO:0007669"/>
    <property type="project" value="InterPro"/>
</dbReference>
<evidence type="ECO:0000256" key="10">
    <source>
        <dbReference type="SAM" id="SignalP"/>
    </source>
</evidence>
<dbReference type="GO" id="GO:0034332">
    <property type="term" value="P:adherens junction organization"/>
    <property type="evidence" value="ECO:0007669"/>
    <property type="project" value="TreeGrafter"/>
</dbReference>
<comment type="subcellular location">
    <subcellularLocation>
        <location evidence="1">Membrane</location>
        <topology evidence="1">Single-pass membrane protein</topology>
    </subcellularLocation>
</comment>
<evidence type="ECO:0000256" key="9">
    <source>
        <dbReference type="SAM" id="Phobius"/>
    </source>
</evidence>
<dbReference type="FunFam" id="2.60.40.60:FF:000275">
    <property type="entry name" value="Si:dkey-30k22.7"/>
    <property type="match status" value="1"/>
</dbReference>
<protein>
    <recommendedName>
        <fullName evidence="11">Cadherin domain-containing protein</fullName>
    </recommendedName>
</protein>
<feature type="domain" description="Cadherin" evidence="11">
    <location>
        <begin position="902"/>
        <end position="1007"/>
    </location>
</feature>
<dbReference type="Gene3D" id="2.60.40.60">
    <property type="entry name" value="Cadherins"/>
    <property type="match status" value="11"/>
</dbReference>
<keyword evidence="4" id="KW-0677">Repeat</keyword>
<dbReference type="Pfam" id="PF00028">
    <property type="entry name" value="Cadherin"/>
    <property type="match status" value="8"/>
</dbReference>
<dbReference type="PROSITE" id="PS00232">
    <property type="entry name" value="CADHERIN_1"/>
    <property type="match status" value="3"/>
</dbReference>
<dbReference type="GO" id="GO:0016342">
    <property type="term" value="C:catenin complex"/>
    <property type="evidence" value="ECO:0007669"/>
    <property type="project" value="TreeGrafter"/>
</dbReference>
<dbReference type="InterPro" id="IPR015919">
    <property type="entry name" value="Cadherin-like_sf"/>
</dbReference>
<keyword evidence="6 9" id="KW-1133">Transmembrane helix</keyword>
<dbReference type="FunFam" id="2.60.40.60:FF:000020">
    <property type="entry name" value="Dachsous cadherin-related 1b"/>
    <property type="match status" value="1"/>
</dbReference>
<organism evidence="12 13">
    <name type="scientific">Hermetia illucens</name>
    <name type="common">Black soldier fly</name>
    <dbReference type="NCBI Taxonomy" id="343691"/>
    <lineage>
        <taxon>Eukaryota</taxon>
        <taxon>Metazoa</taxon>
        <taxon>Ecdysozoa</taxon>
        <taxon>Arthropoda</taxon>
        <taxon>Hexapoda</taxon>
        <taxon>Insecta</taxon>
        <taxon>Pterygota</taxon>
        <taxon>Neoptera</taxon>
        <taxon>Endopterygota</taxon>
        <taxon>Diptera</taxon>
        <taxon>Brachycera</taxon>
        <taxon>Stratiomyomorpha</taxon>
        <taxon>Stratiomyidae</taxon>
        <taxon>Hermetiinae</taxon>
        <taxon>Hermetia</taxon>
    </lineage>
</organism>
<dbReference type="OMA" id="NNMANAK"/>
<feature type="domain" description="Cadherin" evidence="11">
    <location>
        <begin position="81"/>
        <end position="137"/>
    </location>
</feature>
<evidence type="ECO:0000313" key="13">
    <source>
        <dbReference type="Proteomes" id="UP000594454"/>
    </source>
</evidence>
<keyword evidence="7 9" id="KW-0472">Membrane</keyword>
<keyword evidence="2 9" id="KW-0812">Transmembrane</keyword>
<feature type="domain" description="Cadherin" evidence="11">
    <location>
        <begin position="700"/>
        <end position="800"/>
    </location>
</feature>
<dbReference type="InParanoid" id="A0A7R8UP28"/>
<dbReference type="GO" id="GO:0008013">
    <property type="term" value="F:beta-catenin binding"/>
    <property type="evidence" value="ECO:0007669"/>
    <property type="project" value="TreeGrafter"/>
</dbReference>
<dbReference type="GO" id="GO:0060429">
    <property type="term" value="P:epithelium development"/>
    <property type="evidence" value="ECO:0007669"/>
    <property type="project" value="UniProtKB-ARBA"/>
</dbReference>
<feature type="chain" id="PRO_5031310852" description="Cadherin domain-containing protein" evidence="10">
    <location>
        <begin position="21"/>
        <end position="1688"/>
    </location>
</feature>
<dbReference type="PANTHER" id="PTHR24027">
    <property type="entry name" value="CADHERIN-23"/>
    <property type="match status" value="1"/>
</dbReference>
<dbReference type="FunFam" id="2.60.40.60:FF:000403">
    <property type="entry name" value="Protocadherin 15"/>
    <property type="match status" value="1"/>
</dbReference>
<feature type="transmembrane region" description="Helical" evidence="9">
    <location>
        <begin position="1391"/>
        <end position="1419"/>
    </location>
</feature>
<dbReference type="CDD" id="cd11304">
    <property type="entry name" value="Cadherin_repeat"/>
    <property type="match status" value="10"/>
</dbReference>
<dbReference type="OrthoDB" id="10029135at2759"/>
<dbReference type="GO" id="GO:0045296">
    <property type="term" value="F:cadherin binding"/>
    <property type="evidence" value="ECO:0007669"/>
    <property type="project" value="TreeGrafter"/>
</dbReference>
<dbReference type="InterPro" id="IPR039808">
    <property type="entry name" value="Cadherin"/>
</dbReference>
<dbReference type="Proteomes" id="UP000594454">
    <property type="component" value="Chromosome 3"/>
</dbReference>
<dbReference type="GO" id="GO:0044331">
    <property type="term" value="P:cell-cell adhesion mediated by cadherin"/>
    <property type="evidence" value="ECO:0007669"/>
    <property type="project" value="TreeGrafter"/>
</dbReference>
<evidence type="ECO:0000256" key="8">
    <source>
        <dbReference type="PROSITE-ProRule" id="PRU00043"/>
    </source>
</evidence>
<dbReference type="FunCoup" id="A0A7R8UP28">
    <property type="interactions" value="126"/>
</dbReference>
<feature type="domain" description="Cadherin" evidence="11">
    <location>
        <begin position="1030"/>
        <end position="1140"/>
    </location>
</feature>
<accession>A0A7R8UP28</accession>
<keyword evidence="13" id="KW-1185">Reference proteome</keyword>
<dbReference type="FunFam" id="2.60.40.60:FF:000381">
    <property type="entry name" value="Protocadherin 15"/>
    <property type="match status" value="1"/>
</dbReference>
<evidence type="ECO:0000256" key="1">
    <source>
        <dbReference type="ARBA" id="ARBA00004167"/>
    </source>
</evidence>
<dbReference type="SUPFAM" id="SSF49313">
    <property type="entry name" value="Cadherin-like"/>
    <property type="match status" value="10"/>
</dbReference>
<keyword evidence="3 10" id="KW-0732">Signal</keyword>
<feature type="domain" description="Cadherin" evidence="11">
    <location>
        <begin position="383"/>
        <end position="495"/>
    </location>
</feature>
<feature type="domain" description="Cadherin" evidence="11">
    <location>
        <begin position="598"/>
        <end position="697"/>
    </location>
</feature>
<reference evidence="12 13" key="1">
    <citation type="submission" date="2020-11" db="EMBL/GenBank/DDBJ databases">
        <authorList>
            <person name="Wallbank WR R."/>
            <person name="Pardo Diaz C."/>
            <person name="Kozak K."/>
            <person name="Martin S."/>
            <person name="Jiggins C."/>
            <person name="Moest M."/>
            <person name="Warren A I."/>
            <person name="Generalovic N T."/>
            <person name="Byers J.R.P. K."/>
            <person name="Montejo-Kovacevich G."/>
            <person name="Yen C E."/>
        </authorList>
    </citation>
    <scope>NUCLEOTIDE SEQUENCE [LARGE SCALE GENOMIC DNA]</scope>
</reference>
<dbReference type="FunFam" id="2.60.40.60:FF:000356">
    <property type="entry name" value="Protocadherin 15"/>
    <property type="match status" value="1"/>
</dbReference>
<feature type="domain" description="Cadherin" evidence="11">
    <location>
        <begin position="801"/>
        <end position="901"/>
    </location>
</feature>
<dbReference type="InterPro" id="IPR002126">
    <property type="entry name" value="Cadherin-like_dom"/>
</dbReference>
<feature type="domain" description="Cadherin" evidence="11">
    <location>
        <begin position="1149"/>
        <end position="1273"/>
    </location>
</feature>
<evidence type="ECO:0000259" key="11">
    <source>
        <dbReference type="PROSITE" id="PS50268"/>
    </source>
</evidence>
<feature type="domain" description="Cadherin" evidence="11">
    <location>
        <begin position="138"/>
        <end position="260"/>
    </location>
</feature>
<dbReference type="GO" id="GO:0005509">
    <property type="term" value="F:calcium ion binding"/>
    <property type="evidence" value="ECO:0007669"/>
    <property type="project" value="UniProtKB-UniRule"/>
</dbReference>
<dbReference type="EMBL" id="LR899011">
    <property type="protein sequence ID" value="CAD7084070.1"/>
    <property type="molecule type" value="Genomic_DNA"/>
</dbReference>
<dbReference type="GO" id="GO:0000902">
    <property type="term" value="P:cell morphogenesis"/>
    <property type="evidence" value="ECO:0007669"/>
    <property type="project" value="TreeGrafter"/>
</dbReference>
<dbReference type="PANTHER" id="PTHR24027:SF422">
    <property type="entry name" value="CADHERIN DOMAIN-CONTAINING PROTEIN"/>
    <property type="match status" value="1"/>
</dbReference>
<evidence type="ECO:0000256" key="3">
    <source>
        <dbReference type="ARBA" id="ARBA00022729"/>
    </source>
</evidence>
<evidence type="ECO:0000256" key="6">
    <source>
        <dbReference type="ARBA" id="ARBA00022989"/>
    </source>
</evidence>
<dbReference type="FunFam" id="2.60.40.60:FF:000232">
    <property type="entry name" value="Neural-cadherin"/>
    <property type="match status" value="1"/>
</dbReference>
<dbReference type="GO" id="GO:0016477">
    <property type="term" value="P:cell migration"/>
    <property type="evidence" value="ECO:0007669"/>
    <property type="project" value="TreeGrafter"/>
</dbReference>
<evidence type="ECO:0000313" key="12">
    <source>
        <dbReference type="EMBL" id="CAD7084070.1"/>
    </source>
</evidence>
<dbReference type="SMART" id="SM00112">
    <property type="entry name" value="CA"/>
    <property type="match status" value="11"/>
</dbReference>